<dbReference type="Proteomes" id="UP001400965">
    <property type="component" value="Unassembled WGS sequence"/>
</dbReference>
<dbReference type="RefSeq" id="WP_346046821.1">
    <property type="nucleotide sequence ID" value="NZ_BAAACP010000024.1"/>
</dbReference>
<reference evidence="1 2" key="1">
    <citation type="journal article" date="2019" name="Int. J. Syst. Evol. Microbiol.">
        <title>The Global Catalogue of Microorganisms (GCM) 10K type strain sequencing project: providing services to taxonomists for standard genome sequencing and annotation.</title>
        <authorList>
            <consortium name="The Broad Institute Genomics Platform"/>
            <consortium name="The Broad Institute Genome Sequencing Center for Infectious Disease"/>
            <person name="Wu L."/>
            <person name="Ma J."/>
        </authorList>
    </citation>
    <scope>NUCLEOTIDE SEQUENCE [LARGE SCALE GENOMIC DNA]</scope>
    <source>
        <strain evidence="1 2">JCM 6486</strain>
    </source>
</reference>
<accession>A0ABN1MBE1</accession>
<keyword evidence="2" id="KW-1185">Reference proteome</keyword>
<dbReference type="EMBL" id="BAAACP010000024">
    <property type="protein sequence ID" value="GAA0866157.1"/>
    <property type="molecule type" value="Genomic_DNA"/>
</dbReference>
<name>A0ABN1MBE1_9FIRM</name>
<evidence type="ECO:0008006" key="3">
    <source>
        <dbReference type="Google" id="ProtNLM"/>
    </source>
</evidence>
<gene>
    <name evidence="1" type="ORF">GCM10008917_26440</name>
</gene>
<protein>
    <recommendedName>
        <fullName evidence="3">DUF45 domain-containing protein</fullName>
    </recommendedName>
</protein>
<evidence type="ECO:0000313" key="1">
    <source>
        <dbReference type="EMBL" id="GAA0866157.1"/>
    </source>
</evidence>
<comment type="caution">
    <text evidence="1">The sequence shown here is derived from an EMBL/GenBank/DDBJ whole genome shotgun (WGS) entry which is preliminary data.</text>
</comment>
<evidence type="ECO:0000313" key="2">
    <source>
        <dbReference type="Proteomes" id="UP001400965"/>
    </source>
</evidence>
<sequence>MKIDRDLLEGYLNKWQDILRLRDWDIKCELVEVKWRKSGDIKIDRDVKQAVLMINNYDRKHTNLEALVIHELLHLKLWGMDQMIESLIYSVFGNDENNPKFEFAYTQFMHELESTVEDLAKAYVVTGAENKEISFGRIQKEVDEELGLNINVK</sequence>
<proteinExistence type="predicted"/>
<organism evidence="1 2">
    <name type="scientific">Paraclostridium tenue</name>
    <dbReference type="NCBI Taxonomy" id="1737"/>
    <lineage>
        <taxon>Bacteria</taxon>
        <taxon>Bacillati</taxon>
        <taxon>Bacillota</taxon>
        <taxon>Clostridia</taxon>
        <taxon>Peptostreptococcales</taxon>
        <taxon>Peptostreptococcaceae</taxon>
        <taxon>Paraclostridium</taxon>
    </lineage>
</organism>